<dbReference type="PROSITE" id="PS51257">
    <property type="entry name" value="PROKAR_LIPOPROTEIN"/>
    <property type="match status" value="1"/>
</dbReference>
<dbReference type="EMBL" id="QLLL01000003">
    <property type="protein sequence ID" value="RAJ06807.1"/>
    <property type="molecule type" value="Genomic_DNA"/>
</dbReference>
<sequence>MKYSLFSLVMLIALTGCLKNKIAITADYIINPNWDEYENSITIQKVKVRKDSTLNPFLKLSQNEILERLEVDTSFCFTGSVKFNGEQYSKRKVYFNKKNNFYWWSENRKKKKETIGNLEKNTWYQFSGLISYPNYLYIYIDSMNQPHRFDVNQSNY</sequence>
<dbReference type="AlphaFoldDB" id="A0A327QYS4"/>
<protein>
    <recommendedName>
        <fullName evidence="3">Lipoprotein</fullName>
    </recommendedName>
</protein>
<proteinExistence type="predicted"/>
<name>A0A327QYS4_9BACT</name>
<organism evidence="1 2">
    <name type="scientific">Chitinophaga skermanii</name>
    <dbReference type="NCBI Taxonomy" id="331697"/>
    <lineage>
        <taxon>Bacteria</taxon>
        <taxon>Pseudomonadati</taxon>
        <taxon>Bacteroidota</taxon>
        <taxon>Chitinophagia</taxon>
        <taxon>Chitinophagales</taxon>
        <taxon>Chitinophagaceae</taxon>
        <taxon>Chitinophaga</taxon>
    </lineage>
</organism>
<reference evidence="1 2" key="1">
    <citation type="submission" date="2018-06" db="EMBL/GenBank/DDBJ databases">
        <title>Genomic Encyclopedia of Archaeal and Bacterial Type Strains, Phase II (KMG-II): from individual species to whole genera.</title>
        <authorList>
            <person name="Goeker M."/>
        </authorList>
    </citation>
    <scope>NUCLEOTIDE SEQUENCE [LARGE SCALE GENOMIC DNA]</scope>
    <source>
        <strain evidence="1 2">DSM 23857</strain>
    </source>
</reference>
<dbReference type="OrthoDB" id="1451750at2"/>
<dbReference type="RefSeq" id="WP_148707262.1">
    <property type="nucleotide sequence ID" value="NZ_QLLL01000003.1"/>
</dbReference>
<evidence type="ECO:0008006" key="3">
    <source>
        <dbReference type="Google" id="ProtNLM"/>
    </source>
</evidence>
<gene>
    <name evidence="1" type="ORF">LX64_01934</name>
</gene>
<keyword evidence="2" id="KW-1185">Reference proteome</keyword>
<accession>A0A327QYS4</accession>
<evidence type="ECO:0000313" key="1">
    <source>
        <dbReference type="EMBL" id="RAJ06807.1"/>
    </source>
</evidence>
<comment type="caution">
    <text evidence="1">The sequence shown here is derived from an EMBL/GenBank/DDBJ whole genome shotgun (WGS) entry which is preliminary data.</text>
</comment>
<evidence type="ECO:0000313" key="2">
    <source>
        <dbReference type="Proteomes" id="UP000249547"/>
    </source>
</evidence>
<dbReference type="Proteomes" id="UP000249547">
    <property type="component" value="Unassembled WGS sequence"/>
</dbReference>